<name>W1PRS3_AMBTC</name>
<dbReference type="SMART" id="SM00256">
    <property type="entry name" value="FBOX"/>
    <property type="match status" value="1"/>
</dbReference>
<accession>W1PRS3</accession>
<keyword evidence="3" id="KW-1185">Reference proteome</keyword>
<dbReference type="SUPFAM" id="SSF117281">
    <property type="entry name" value="Kelch motif"/>
    <property type="match status" value="1"/>
</dbReference>
<dbReference type="EMBL" id="KI392979">
    <property type="protein sequence ID" value="ERN09960.1"/>
    <property type="molecule type" value="Genomic_DNA"/>
</dbReference>
<dbReference type="Gene3D" id="1.20.1280.50">
    <property type="match status" value="1"/>
</dbReference>
<evidence type="ECO:0000313" key="2">
    <source>
        <dbReference type="EMBL" id="ERN09960.1"/>
    </source>
</evidence>
<dbReference type="InterPro" id="IPR015915">
    <property type="entry name" value="Kelch-typ_b-propeller"/>
</dbReference>
<dbReference type="AlphaFoldDB" id="W1PRS3"/>
<dbReference type="Pfam" id="PF00646">
    <property type="entry name" value="F-box"/>
    <property type="match status" value="1"/>
</dbReference>
<dbReference type="HOGENOM" id="CLU_038778_2_1_1"/>
<dbReference type="KEGG" id="atr:18438127"/>
<proteinExistence type="predicted"/>
<dbReference type="InterPro" id="IPR056592">
    <property type="entry name" value="Beta-prop_At3g26010-like"/>
</dbReference>
<evidence type="ECO:0000313" key="3">
    <source>
        <dbReference type="Proteomes" id="UP000017836"/>
    </source>
</evidence>
<dbReference type="PANTHER" id="PTHR31672">
    <property type="entry name" value="BNACNNG10540D PROTEIN"/>
    <property type="match status" value="1"/>
</dbReference>
<evidence type="ECO:0000259" key="1">
    <source>
        <dbReference type="PROSITE" id="PS50181"/>
    </source>
</evidence>
<dbReference type="Pfam" id="PF24750">
    <property type="entry name" value="b-prop_At3g26010-like"/>
    <property type="match status" value="1"/>
</dbReference>
<dbReference type="OMA" id="NIITHTR"/>
<dbReference type="InterPro" id="IPR050796">
    <property type="entry name" value="SCF_F-box_component"/>
</dbReference>
<dbReference type="Gramene" id="ERN09960">
    <property type="protein sequence ID" value="ERN09960"/>
    <property type="gene ID" value="AMTR_s00013p00201840"/>
</dbReference>
<dbReference type="eggNOG" id="ENOG502QR12">
    <property type="taxonomic scope" value="Eukaryota"/>
</dbReference>
<dbReference type="OrthoDB" id="7956040at2759"/>
<dbReference type="Gene3D" id="2.120.10.80">
    <property type="entry name" value="Kelch-type beta propeller"/>
    <property type="match status" value="1"/>
</dbReference>
<feature type="domain" description="F-box" evidence="1">
    <location>
        <begin position="34"/>
        <end position="87"/>
    </location>
</feature>
<reference evidence="3" key="1">
    <citation type="journal article" date="2013" name="Science">
        <title>The Amborella genome and the evolution of flowering plants.</title>
        <authorList>
            <consortium name="Amborella Genome Project"/>
        </authorList>
    </citation>
    <scope>NUCLEOTIDE SEQUENCE [LARGE SCALE GENOMIC DNA]</scope>
</reference>
<gene>
    <name evidence="2" type="ORF">AMTR_s00013p00201840</name>
</gene>
<dbReference type="STRING" id="13333.W1PRS3"/>
<dbReference type="InterPro" id="IPR036047">
    <property type="entry name" value="F-box-like_dom_sf"/>
</dbReference>
<dbReference type="Proteomes" id="UP000017836">
    <property type="component" value="Unassembled WGS sequence"/>
</dbReference>
<dbReference type="InterPro" id="IPR001810">
    <property type="entry name" value="F-box_dom"/>
</dbReference>
<dbReference type="SUPFAM" id="SSF81383">
    <property type="entry name" value="F-box domain"/>
    <property type="match status" value="1"/>
</dbReference>
<dbReference type="PROSITE" id="PS50181">
    <property type="entry name" value="FBOX"/>
    <property type="match status" value="1"/>
</dbReference>
<organism evidence="2 3">
    <name type="scientific">Amborella trichopoda</name>
    <dbReference type="NCBI Taxonomy" id="13333"/>
    <lineage>
        <taxon>Eukaryota</taxon>
        <taxon>Viridiplantae</taxon>
        <taxon>Streptophyta</taxon>
        <taxon>Embryophyta</taxon>
        <taxon>Tracheophyta</taxon>
        <taxon>Spermatophyta</taxon>
        <taxon>Magnoliopsida</taxon>
        <taxon>Amborellales</taxon>
        <taxon>Amborellaceae</taxon>
        <taxon>Amborella</taxon>
    </lineage>
</organism>
<protein>
    <recommendedName>
        <fullName evidence="1">F-box domain-containing protein</fullName>
    </recommendedName>
</protein>
<dbReference type="PANTHER" id="PTHR31672:SF2">
    <property type="entry name" value="F-BOX DOMAIN-CONTAINING PROTEIN"/>
    <property type="match status" value="1"/>
</dbReference>
<sequence>MDFDDEVERGVEELNLLFLNEPEPEKVVIQAINPSIWNNLPPDILERVIHHLPALSLLKFRTICRDWYRLISSRSFSHYCNDPWFAIFPTKPSNHFSAFNPDLNKWHKLSLSFLPCDCNGLSSSGGLICCKGVINNSLSIIVCNPISQNYVILPPLLRKRIVPIVNIINLGLGFRVIVAGDDVLADGHSVSDLTSEIYDSATGEWSMSGRLPPQSDLEFGSAFCRGILYVPTYRPIGTVRFDPQLGMWSRVPAFVPRNSRNASLVECSGRLFMVGGVQRKQSIVGIRVWELCDCSVWREFARMRRQVLRKMKLRLGDLYFSAVGHGDFICLSIYESPVMIGFNIADKKWIWLPQFPWVGSFDGVHLLGHPYKPTLHTPVD</sequence>